<gene>
    <name evidence="1" type="ORF">BHM03_00022970</name>
</gene>
<evidence type="ECO:0000313" key="1">
    <source>
        <dbReference type="EMBL" id="RZR73349.1"/>
    </source>
</evidence>
<protein>
    <submittedName>
        <fullName evidence="1">Uncharacterized protein</fullName>
    </submittedName>
</protein>
<name>A0A445MGJ3_ENSVE</name>
<proteinExistence type="predicted"/>
<reference evidence="1" key="1">
    <citation type="journal article" date="2018" name="Data Brief">
        <title>Genome sequence data from 17 accessions of Ensete ventricosum, a staple food crop for millions in Ethiopia.</title>
        <authorList>
            <person name="Yemataw Z."/>
            <person name="Muzemil S."/>
            <person name="Ambachew D."/>
            <person name="Tripathi L."/>
            <person name="Tesfaye K."/>
            <person name="Chala A."/>
            <person name="Farbos A."/>
            <person name="O'Neill P."/>
            <person name="Moore K."/>
            <person name="Grant M."/>
            <person name="Studholme D.J."/>
        </authorList>
    </citation>
    <scope>NUCLEOTIDE SEQUENCE [LARGE SCALE GENOMIC DNA]</scope>
    <source>
        <tissue evidence="1">Leaf</tissue>
    </source>
</reference>
<organism evidence="1">
    <name type="scientific">Ensete ventricosum</name>
    <name type="common">Abyssinian banana</name>
    <name type="synonym">Musa ensete</name>
    <dbReference type="NCBI Taxonomy" id="4639"/>
    <lineage>
        <taxon>Eukaryota</taxon>
        <taxon>Viridiplantae</taxon>
        <taxon>Streptophyta</taxon>
        <taxon>Embryophyta</taxon>
        <taxon>Tracheophyta</taxon>
        <taxon>Spermatophyta</taxon>
        <taxon>Magnoliopsida</taxon>
        <taxon>Liliopsida</taxon>
        <taxon>Zingiberales</taxon>
        <taxon>Musaceae</taxon>
        <taxon>Ensete</taxon>
    </lineage>
</organism>
<dbReference type="Proteomes" id="UP000290560">
    <property type="component" value="Unassembled WGS sequence"/>
</dbReference>
<accession>A0A445MGJ3</accession>
<sequence length="69" mass="7684">MLLQPHVLCTSRPYPEGRQRGLTGSTLPFPKRLVCRIVIPETARGINRPTLRMRTTKGALIHAGSLDPH</sequence>
<dbReference type="AlphaFoldDB" id="A0A445MGJ3"/>
<dbReference type="EMBL" id="KV875887">
    <property type="protein sequence ID" value="RZR73349.1"/>
    <property type="molecule type" value="Genomic_DNA"/>
</dbReference>